<name>X6MUJ2_RETFI</name>
<dbReference type="Proteomes" id="UP000023152">
    <property type="component" value="Unassembled WGS sequence"/>
</dbReference>
<keyword evidence="2" id="KW-0472">Membrane</keyword>
<reference evidence="3 4" key="1">
    <citation type="journal article" date="2013" name="Curr. Biol.">
        <title>The Genome of the Foraminiferan Reticulomyxa filosa.</title>
        <authorList>
            <person name="Glockner G."/>
            <person name="Hulsmann N."/>
            <person name="Schleicher M."/>
            <person name="Noegel A.A."/>
            <person name="Eichinger L."/>
            <person name="Gallinger C."/>
            <person name="Pawlowski J."/>
            <person name="Sierra R."/>
            <person name="Euteneuer U."/>
            <person name="Pillet L."/>
            <person name="Moustafa A."/>
            <person name="Platzer M."/>
            <person name="Groth M."/>
            <person name="Szafranski K."/>
            <person name="Schliwa M."/>
        </authorList>
    </citation>
    <scope>NUCLEOTIDE SEQUENCE [LARGE SCALE GENOMIC DNA]</scope>
</reference>
<keyword evidence="2" id="KW-1133">Transmembrane helix</keyword>
<evidence type="ECO:0000256" key="1">
    <source>
        <dbReference type="SAM" id="MobiDB-lite"/>
    </source>
</evidence>
<proteinExistence type="predicted"/>
<feature type="transmembrane region" description="Helical" evidence="2">
    <location>
        <begin position="73"/>
        <end position="95"/>
    </location>
</feature>
<accession>X6MUJ2</accession>
<keyword evidence="2" id="KW-0812">Transmembrane</keyword>
<dbReference type="AlphaFoldDB" id="X6MUJ2"/>
<organism evidence="3 4">
    <name type="scientific">Reticulomyxa filosa</name>
    <dbReference type="NCBI Taxonomy" id="46433"/>
    <lineage>
        <taxon>Eukaryota</taxon>
        <taxon>Sar</taxon>
        <taxon>Rhizaria</taxon>
        <taxon>Retaria</taxon>
        <taxon>Foraminifera</taxon>
        <taxon>Monothalamids</taxon>
        <taxon>Reticulomyxidae</taxon>
        <taxon>Reticulomyxa</taxon>
    </lineage>
</organism>
<evidence type="ECO:0000256" key="2">
    <source>
        <dbReference type="SAM" id="Phobius"/>
    </source>
</evidence>
<keyword evidence="4" id="KW-1185">Reference proteome</keyword>
<evidence type="ECO:0000313" key="3">
    <source>
        <dbReference type="EMBL" id="ETO17479.1"/>
    </source>
</evidence>
<evidence type="ECO:0000313" key="4">
    <source>
        <dbReference type="Proteomes" id="UP000023152"/>
    </source>
</evidence>
<sequence>MGWDTKRNHGEEKLVKENDNSIDNNNNNNGNGNGDGLEHLKIVETKSMLSEMQRRESEKKIEKGKESTCRLDFLLALVVFFGNLGQVYFIVSIFFSGVTLLNYTANSSLFFCSSTFCSWSGPLAPLLRCCMSLPPFGLIYTLL</sequence>
<comment type="caution">
    <text evidence="3">The sequence shown here is derived from an EMBL/GenBank/DDBJ whole genome shotgun (WGS) entry which is preliminary data.</text>
</comment>
<gene>
    <name evidence="3" type="ORF">RFI_19843</name>
</gene>
<feature type="region of interest" description="Disordered" evidence="1">
    <location>
        <begin position="1"/>
        <end position="37"/>
    </location>
</feature>
<protein>
    <submittedName>
        <fullName evidence="3">Uncharacterized protein</fullName>
    </submittedName>
</protein>
<feature type="non-terminal residue" evidence="3">
    <location>
        <position position="143"/>
    </location>
</feature>
<feature type="compositionally biased region" description="Basic and acidic residues" evidence="1">
    <location>
        <begin position="1"/>
        <end position="19"/>
    </location>
</feature>
<dbReference type="EMBL" id="ASPP01016530">
    <property type="protein sequence ID" value="ETO17479.1"/>
    <property type="molecule type" value="Genomic_DNA"/>
</dbReference>
<feature type="compositionally biased region" description="Low complexity" evidence="1">
    <location>
        <begin position="21"/>
        <end position="30"/>
    </location>
</feature>